<dbReference type="RefSeq" id="WP_184152364.1">
    <property type="nucleotide sequence ID" value="NZ_JACHFM010000003.1"/>
</dbReference>
<dbReference type="Pfam" id="PF13547">
    <property type="entry name" value="GTA_TIM"/>
    <property type="match status" value="1"/>
</dbReference>
<organism evidence="4 5">
    <name type="scientific">Amaricoccus macauensis</name>
    <dbReference type="NCBI Taxonomy" id="57001"/>
    <lineage>
        <taxon>Bacteria</taxon>
        <taxon>Pseudomonadati</taxon>
        <taxon>Pseudomonadota</taxon>
        <taxon>Alphaproteobacteria</taxon>
        <taxon>Rhodobacterales</taxon>
        <taxon>Paracoccaceae</taxon>
        <taxon>Amaricoccus</taxon>
    </lineage>
</organism>
<dbReference type="EMBL" id="JACHFM010000003">
    <property type="protein sequence ID" value="MBB5223498.1"/>
    <property type="molecule type" value="Genomic_DNA"/>
</dbReference>
<dbReference type="Pfam" id="PF13550">
    <property type="entry name" value="Phage-tail_3"/>
    <property type="match status" value="1"/>
</dbReference>
<dbReference type="CDD" id="cd19607">
    <property type="entry name" value="GTA_TIM-barrel-like"/>
    <property type="match status" value="1"/>
</dbReference>
<reference evidence="4 5" key="1">
    <citation type="submission" date="2020-08" db="EMBL/GenBank/DDBJ databases">
        <title>Genomic Encyclopedia of Type Strains, Phase IV (KMG-IV): sequencing the most valuable type-strain genomes for metagenomic binning, comparative biology and taxonomic classification.</title>
        <authorList>
            <person name="Goeker M."/>
        </authorList>
    </citation>
    <scope>NUCLEOTIDE SEQUENCE [LARGE SCALE GENOMIC DNA]</scope>
    <source>
        <strain evidence="4 5">DSM 101730</strain>
    </source>
</reference>
<dbReference type="Pfam" id="PF23666">
    <property type="entry name" value="Rcc01698_C"/>
    <property type="match status" value="1"/>
</dbReference>
<dbReference type="InterPro" id="IPR032876">
    <property type="entry name" value="J_dom"/>
</dbReference>
<gene>
    <name evidence="4" type="ORF">HNP73_003445</name>
</gene>
<protein>
    <recommendedName>
        <fullName evidence="6">Host specificity protein</fullName>
    </recommendedName>
</protein>
<evidence type="ECO:0000259" key="2">
    <source>
        <dbReference type="Pfam" id="PF13550"/>
    </source>
</evidence>
<comment type="caution">
    <text evidence="4">The sequence shown here is derived from an EMBL/GenBank/DDBJ whole genome shotgun (WGS) entry which is preliminary data.</text>
</comment>
<dbReference type="SUPFAM" id="SSF51445">
    <property type="entry name" value="(Trans)glycosidases"/>
    <property type="match status" value="1"/>
</dbReference>
<evidence type="ECO:0008006" key="6">
    <source>
        <dbReference type="Google" id="ProtNLM"/>
    </source>
</evidence>
<name>A0A840SSD9_9RHOB</name>
<dbReference type="Gene3D" id="3.20.20.80">
    <property type="entry name" value="Glycosidases"/>
    <property type="match status" value="1"/>
</dbReference>
<dbReference type="Proteomes" id="UP000549457">
    <property type="component" value="Unassembled WGS sequence"/>
</dbReference>
<accession>A0A840SSD9</accession>
<evidence type="ECO:0000313" key="4">
    <source>
        <dbReference type="EMBL" id="MBB5223498.1"/>
    </source>
</evidence>
<feature type="domain" description="Tip attachment protein J" evidence="2">
    <location>
        <begin position="799"/>
        <end position="959"/>
    </location>
</feature>
<evidence type="ECO:0000259" key="3">
    <source>
        <dbReference type="Pfam" id="PF23666"/>
    </source>
</evidence>
<dbReference type="InterPro" id="IPR017853">
    <property type="entry name" value="GH"/>
</dbReference>
<feature type="domain" description="GTA TIM-barrel-like" evidence="1">
    <location>
        <begin position="442"/>
        <end position="738"/>
    </location>
</feature>
<feature type="domain" description="Rcc01698-like C-terminal" evidence="3">
    <location>
        <begin position="1049"/>
        <end position="1148"/>
    </location>
</feature>
<dbReference type="InterPro" id="IPR056490">
    <property type="entry name" value="Rcc01698_C"/>
</dbReference>
<evidence type="ECO:0000259" key="1">
    <source>
        <dbReference type="Pfam" id="PF13547"/>
    </source>
</evidence>
<evidence type="ECO:0000313" key="5">
    <source>
        <dbReference type="Proteomes" id="UP000549457"/>
    </source>
</evidence>
<proteinExistence type="predicted"/>
<dbReference type="InterPro" id="IPR025195">
    <property type="entry name" value="GTA_TIM_dom"/>
</dbReference>
<keyword evidence="5" id="KW-1185">Reference proteome</keyword>
<sequence>MATLVLAAAGSALGSAVGGSVAGLGALAIGKAAGAMVGSAIDQRILGGGSAPVEAGRVDQFRVMGSSEGTALPRVFGRNRIAGQVIWSSRFLEHVSTESVGGKGGGASVREYSYSISLGIALSEGVLSRIGRIWADGQPVDQSDMTLRLHPGTDDQQPDPLIEAVEGVGRAPAYRGTAYVVIEDLDLTPYGNRIPQFNFEVFRLPPEGLEGVARSPAFDIRGVALVPGTGEYSLATEPVYLRRGQADSAVANVHNDRGVPDLLASTSHLISELPAVQSVSLVVTWFGDDLRCGRCRLAPAVEQGGSDGDPMPWVVGGLPRDEARTVSVVDGRPAFGGTPADRSVLQAIAHLREQGLRVVFYPFILMDVHAGNVLGDPWSGAAGQPAVPWRGRITLDRAPGTSGSSDKTPEAAAEVAAFFGTATVEDFVRQDDTVLYAGPDEWTYRRFILHYAHLCAVAGGVDAFCIGSEMRGLTQIRSSADAYPAVEALCTLAADVRSILGEQVKLGYAADWSEYFGHQPADGSGDVLFHLDPLWSSDDVDFIGIDNYMPLSDWRDGEGHVDASAGSIYDLEYLGANVAGGEGFDWYYASADARERQERLPIIDGAHGEHWVFRYKDLIGWWSNPHRNRVGGVRAAVPTTWRPKSKPIWFTELGCPAVDKGTNQPNVFHDPKSSESFFPYHSSGARDDLIQRAYLQATFRHWADAAKNPVSDVYPGRMVDMAHAHVWAWDARPWPDFPDRLETWVDGDNYTRGHWLNGRISSSSLGEVVSEICLRAGIEAPDVARLHGLVTGYQIGAVESGRQSLQPLIVAHGLDSFAVGETMRFVSRGGEAVREVSAAGCVVNGAQPVISLSRAPALETADRVTLGFVRADNDYQVGAASALAPEASEPRAEQTSVPLVMREEEGRALAARLLSEGRVARDGLSCALPPSAMELTLGDVLAFRSADAELRFRIDRIEDAGARMVSATRIERQVYVPAPVVSSVSSSRHIAAPLPVTATFLDLPILRGDEDPASPHLAVSRSPWAGPAAVYSAKSDAGYVLDRQVRRPATIGTLLDRLPVARPGLWMPQEVRVRLLAGSLQSREEADVLGGENAAALRNGGSGNWEVIQFRTATLIGPQVYQLGGLLRGQAGTDWLIPDSWPVGTDFVALDGAVEQLMVPASVRGVERHYRIGPARRAYDDPSYVHLTEAFEGVGLRPYAPTHLSAERLADGGLRLGWTRRTRIDGDSWQALDVPLGEEREQYLVRLLQDEAVVREDVIDVTRFIYSRASQISDADVVSAFEVAQISSRFGPGPFQRMQLNAQNL</sequence>